<organism evidence="1">
    <name type="scientific">Pedobacter sp. KACC 23697</name>
    <dbReference type="NCBI Taxonomy" id="3149230"/>
    <lineage>
        <taxon>Bacteria</taxon>
        <taxon>Pseudomonadati</taxon>
        <taxon>Bacteroidota</taxon>
        <taxon>Sphingobacteriia</taxon>
        <taxon>Sphingobacteriales</taxon>
        <taxon>Sphingobacteriaceae</taxon>
        <taxon>Pedobacter</taxon>
    </lineage>
</organism>
<proteinExistence type="predicted"/>
<dbReference type="RefSeq" id="WP_406825549.1">
    <property type="nucleotide sequence ID" value="NZ_CP157485.1"/>
</dbReference>
<protein>
    <submittedName>
        <fullName evidence="1">Uncharacterized protein</fullName>
    </submittedName>
</protein>
<accession>A0AAU7K6L8</accession>
<dbReference type="AlphaFoldDB" id="A0AAU7K6L8"/>
<sequence length="47" mass="5376">MTNQLINFYEEGLSDLAPLNGVNLWAMFNQYQPKISVYPFLIPLSGK</sequence>
<name>A0AAU7K6L8_9SPHI</name>
<dbReference type="EMBL" id="CP157485">
    <property type="protein sequence ID" value="XBO48161.1"/>
    <property type="molecule type" value="Genomic_DNA"/>
</dbReference>
<evidence type="ECO:0000313" key="1">
    <source>
        <dbReference type="EMBL" id="XBO48161.1"/>
    </source>
</evidence>
<reference evidence="1" key="1">
    <citation type="submission" date="2024-05" db="EMBL/GenBank/DDBJ databases">
        <authorList>
            <person name="Kim S."/>
            <person name="Heo J."/>
            <person name="Choi H."/>
            <person name="Choi Y."/>
            <person name="Kwon S.-W."/>
            <person name="Kim Y."/>
        </authorList>
    </citation>
    <scope>NUCLEOTIDE SEQUENCE</scope>
    <source>
        <strain evidence="1">KACC 23697</strain>
    </source>
</reference>
<gene>
    <name evidence="1" type="ORF">ABEG20_00925</name>
</gene>